<evidence type="ECO:0000259" key="1">
    <source>
        <dbReference type="Pfam" id="PF03015"/>
    </source>
</evidence>
<dbReference type="Pfam" id="PF03015">
    <property type="entry name" value="Sterile"/>
    <property type="match status" value="1"/>
</dbReference>
<feature type="domain" description="Fatty acyl-CoA reductase C-terminal" evidence="1">
    <location>
        <begin position="1"/>
        <end position="61"/>
    </location>
</feature>
<evidence type="ECO:0000313" key="3">
    <source>
        <dbReference type="Proteomes" id="UP000499080"/>
    </source>
</evidence>
<keyword evidence="3" id="KW-1185">Reference proteome</keyword>
<name>A0A4Y2DME9_ARAVE</name>
<protein>
    <recommendedName>
        <fullName evidence="1">Fatty acyl-CoA reductase C-terminal domain-containing protein</fullName>
    </recommendedName>
</protein>
<evidence type="ECO:0000313" key="2">
    <source>
        <dbReference type="EMBL" id="GBM17014.1"/>
    </source>
</evidence>
<dbReference type="OrthoDB" id="6435701at2759"/>
<dbReference type="InterPro" id="IPR033640">
    <property type="entry name" value="FAR_C"/>
</dbReference>
<reference evidence="2 3" key="1">
    <citation type="journal article" date="2019" name="Sci. Rep.">
        <title>Orb-weaving spider Araneus ventricosus genome elucidates the spidroin gene catalogue.</title>
        <authorList>
            <person name="Kono N."/>
            <person name="Nakamura H."/>
            <person name="Ohtoshi R."/>
            <person name="Moran D.A.P."/>
            <person name="Shinohara A."/>
            <person name="Yoshida Y."/>
            <person name="Fujiwara M."/>
            <person name="Mori M."/>
            <person name="Tomita M."/>
            <person name="Arakawa K."/>
        </authorList>
    </citation>
    <scope>NUCLEOTIDE SEQUENCE [LARGE SCALE GENOMIC DNA]</scope>
</reference>
<organism evidence="2 3">
    <name type="scientific">Araneus ventricosus</name>
    <name type="common">Orbweaver spider</name>
    <name type="synonym">Epeira ventricosa</name>
    <dbReference type="NCBI Taxonomy" id="182803"/>
    <lineage>
        <taxon>Eukaryota</taxon>
        <taxon>Metazoa</taxon>
        <taxon>Ecdysozoa</taxon>
        <taxon>Arthropoda</taxon>
        <taxon>Chelicerata</taxon>
        <taxon>Arachnida</taxon>
        <taxon>Araneae</taxon>
        <taxon>Araneomorphae</taxon>
        <taxon>Entelegynae</taxon>
        <taxon>Araneoidea</taxon>
        <taxon>Araneidae</taxon>
        <taxon>Araneus</taxon>
    </lineage>
</organism>
<accession>A0A4Y2DME9</accession>
<dbReference type="Proteomes" id="UP000499080">
    <property type="component" value="Unassembled WGS sequence"/>
</dbReference>
<proteinExistence type="predicted"/>
<comment type="caution">
    <text evidence="2">The sequence shown here is derived from an EMBL/GenBank/DDBJ whole genome shotgun (WGS) entry which is preliminary data.</text>
</comment>
<sequence length="96" mass="11677">MLRILGKKPRIYSLYRFLDSVTSSLNYFAFYTFEFQRNNLEYLDKVIHPEDRKELTLDFRDATLLGMALSFPEGSPFYDWKVDKKSEWERQRTKHK</sequence>
<dbReference type="EMBL" id="BGPR01000382">
    <property type="protein sequence ID" value="GBM17014.1"/>
    <property type="molecule type" value="Genomic_DNA"/>
</dbReference>
<gene>
    <name evidence="2" type="ORF">AVEN_133288_1</name>
</gene>
<dbReference type="AlphaFoldDB" id="A0A4Y2DME9"/>